<evidence type="ECO:0000313" key="7">
    <source>
        <dbReference type="EMBL" id="TLS66770.1"/>
    </source>
</evidence>
<keyword evidence="7" id="KW-0282">Flagellum</keyword>
<dbReference type="InterPro" id="IPR036584">
    <property type="entry name" value="FliS_sf"/>
</dbReference>
<dbReference type="PIRSF" id="PIRSF039090">
    <property type="entry name" value="Flis"/>
    <property type="match status" value="1"/>
</dbReference>
<keyword evidence="7" id="KW-0969">Cilium</keyword>
<keyword evidence="5" id="KW-0143">Chaperone</keyword>
<evidence type="ECO:0000256" key="3">
    <source>
        <dbReference type="ARBA" id="ARBA00022490"/>
    </source>
</evidence>
<dbReference type="InterPro" id="IPR003713">
    <property type="entry name" value="FliS"/>
</dbReference>
<gene>
    <name evidence="7" type="primary">fliS</name>
    <name evidence="7" type="ORF">FEF65_09635</name>
</gene>
<dbReference type="Gene3D" id="1.20.120.340">
    <property type="entry name" value="Flagellar protein FliS"/>
    <property type="match status" value="1"/>
</dbReference>
<dbReference type="Pfam" id="PF02561">
    <property type="entry name" value="FliS"/>
    <property type="match status" value="1"/>
</dbReference>
<evidence type="ECO:0000256" key="2">
    <source>
        <dbReference type="ARBA" id="ARBA00008787"/>
    </source>
</evidence>
<dbReference type="CDD" id="cd16098">
    <property type="entry name" value="FliS"/>
    <property type="match status" value="1"/>
</dbReference>
<dbReference type="RefSeq" id="WP_138239599.1">
    <property type="nucleotide sequence ID" value="NZ_VBRY01000008.1"/>
</dbReference>
<evidence type="ECO:0000256" key="6">
    <source>
        <dbReference type="PIRNR" id="PIRNR039090"/>
    </source>
</evidence>
<accession>A0A5R9GKW8</accession>
<dbReference type="NCBIfam" id="TIGR00208">
    <property type="entry name" value="fliS"/>
    <property type="match status" value="1"/>
</dbReference>
<reference evidence="7 8" key="1">
    <citation type="journal article" date="2019" name="Appl. Environ. Microbiol.">
        <title>Environmental Evidence and Genomic Insight of Iron-oxidizing Bacteria Preference Towards More Corrosion Resistant Stainless Steel at Higher Salinities.</title>
        <authorList>
            <person name="Garrison C.E."/>
            <person name="Price K.A."/>
            <person name="Field E.K."/>
        </authorList>
    </citation>
    <scope>NUCLEOTIDE SEQUENCE [LARGE SCALE GENOMIC DNA]</scope>
    <source>
        <strain evidence="7 8">P3</strain>
    </source>
</reference>
<comment type="similarity">
    <text evidence="2 6">Belongs to the FliS family.</text>
</comment>
<comment type="caution">
    <text evidence="7">The sequence shown here is derived from an EMBL/GenBank/DDBJ whole genome shotgun (WGS) entry which is preliminary data.</text>
</comment>
<evidence type="ECO:0000256" key="1">
    <source>
        <dbReference type="ARBA" id="ARBA00004514"/>
    </source>
</evidence>
<keyword evidence="8" id="KW-1185">Reference proteome</keyword>
<evidence type="ECO:0000313" key="8">
    <source>
        <dbReference type="Proteomes" id="UP000306585"/>
    </source>
</evidence>
<dbReference type="EMBL" id="VBRY01000008">
    <property type="protein sequence ID" value="TLS66770.1"/>
    <property type="molecule type" value="Genomic_DNA"/>
</dbReference>
<name>A0A5R9GKW8_9PROT</name>
<proteinExistence type="inferred from homology"/>
<organism evidence="7 8">
    <name type="scientific">Mariprofundus erugo</name>
    <dbReference type="NCBI Taxonomy" id="2528639"/>
    <lineage>
        <taxon>Bacteria</taxon>
        <taxon>Pseudomonadati</taxon>
        <taxon>Pseudomonadota</taxon>
        <taxon>Candidatius Mariprofundia</taxon>
        <taxon>Mariprofundales</taxon>
        <taxon>Mariprofundaceae</taxon>
        <taxon>Mariprofundus</taxon>
    </lineage>
</organism>
<sequence length="137" mass="15236">MTRYQAYQGNQVDGAGPLGLVLLTYEALFKALGRSRLAIQAGDMSAEATHTCRAMEALIELNSSLNMQAGGDIAQSLASLYMYMMNRISEGLCSGSTEHVDEVMRLVQELREGWMQLSVQQQKRPEQQVSRLRYAMA</sequence>
<protein>
    <recommendedName>
        <fullName evidence="6">Flagellar secretion chaperone FliS</fullName>
    </recommendedName>
</protein>
<evidence type="ECO:0000256" key="5">
    <source>
        <dbReference type="ARBA" id="ARBA00023186"/>
    </source>
</evidence>
<dbReference type="PANTHER" id="PTHR34773:SF1">
    <property type="entry name" value="FLAGELLAR SECRETION CHAPERONE FLIS"/>
    <property type="match status" value="1"/>
</dbReference>
<dbReference type="GO" id="GO:0044780">
    <property type="term" value="P:bacterial-type flagellum assembly"/>
    <property type="evidence" value="ECO:0007669"/>
    <property type="project" value="InterPro"/>
</dbReference>
<keyword evidence="3 6" id="KW-0963">Cytoplasm</keyword>
<dbReference type="SUPFAM" id="SSF101116">
    <property type="entry name" value="Flagellar export chaperone FliS"/>
    <property type="match status" value="1"/>
</dbReference>
<keyword evidence="7" id="KW-0966">Cell projection</keyword>
<dbReference type="PANTHER" id="PTHR34773">
    <property type="entry name" value="FLAGELLAR SECRETION CHAPERONE FLIS"/>
    <property type="match status" value="1"/>
</dbReference>
<keyword evidence="4 6" id="KW-1005">Bacterial flagellum biogenesis</keyword>
<dbReference type="AlphaFoldDB" id="A0A5R9GKW8"/>
<dbReference type="Proteomes" id="UP000306585">
    <property type="component" value="Unassembled WGS sequence"/>
</dbReference>
<dbReference type="GO" id="GO:0005829">
    <property type="term" value="C:cytosol"/>
    <property type="evidence" value="ECO:0007669"/>
    <property type="project" value="UniProtKB-SubCell"/>
</dbReference>
<dbReference type="GO" id="GO:0071973">
    <property type="term" value="P:bacterial-type flagellum-dependent cell motility"/>
    <property type="evidence" value="ECO:0007669"/>
    <property type="project" value="TreeGrafter"/>
</dbReference>
<dbReference type="OrthoDB" id="5294431at2"/>
<evidence type="ECO:0000256" key="4">
    <source>
        <dbReference type="ARBA" id="ARBA00022795"/>
    </source>
</evidence>
<comment type="subcellular location">
    <subcellularLocation>
        <location evidence="1 6">Cytoplasm</location>
        <location evidence="1 6">Cytosol</location>
    </subcellularLocation>
</comment>